<feature type="region of interest" description="Disordered" evidence="1">
    <location>
        <begin position="183"/>
        <end position="202"/>
    </location>
</feature>
<gene>
    <name evidence="3" type="ORF">PV327_004115</name>
</gene>
<dbReference type="EMBL" id="JAQQBR010001832">
    <property type="protein sequence ID" value="KAK0166623.1"/>
    <property type="molecule type" value="Genomic_DNA"/>
</dbReference>
<feature type="compositionally biased region" description="Basic and acidic residues" evidence="1">
    <location>
        <begin position="216"/>
        <end position="231"/>
    </location>
</feature>
<feature type="region of interest" description="Disordered" evidence="1">
    <location>
        <begin position="1"/>
        <end position="33"/>
    </location>
</feature>
<dbReference type="Gene3D" id="3.30.1370.50">
    <property type="entry name" value="R3H-like domain"/>
    <property type="match status" value="1"/>
</dbReference>
<evidence type="ECO:0000313" key="3">
    <source>
        <dbReference type="EMBL" id="KAK0166623.1"/>
    </source>
</evidence>
<feature type="compositionally biased region" description="Basic and acidic residues" evidence="1">
    <location>
        <begin position="18"/>
        <end position="33"/>
    </location>
</feature>
<dbReference type="Pfam" id="PF01424">
    <property type="entry name" value="R3H"/>
    <property type="match status" value="1"/>
</dbReference>
<feature type="region of interest" description="Disordered" evidence="1">
    <location>
        <begin position="212"/>
        <end position="231"/>
    </location>
</feature>
<dbReference type="PIRSF" id="PIRSF037943">
    <property type="entry name" value="Sperm-assoc_antigen_PAG7"/>
    <property type="match status" value="1"/>
</dbReference>
<keyword evidence="4" id="KW-1185">Reference proteome</keyword>
<evidence type="ECO:0000259" key="2">
    <source>
        <dbReference type="PROSITE" id="PS51061"/>
    </source>
</evidence>
<dbReference type="Proteomes" id="UP001168972">
    <property type="component" value="Unassembled WGS sequence"/>
</dbReference>
<dbReference type="GO" id="GO:0003676">
    <property type="term" value="F:nucleic acid binding"/>
    <property type="evidence" value="ECO:0007669"/>
    <property type="project" value="UniProtKB-UniRule"/>
</dbReference>
<name>A0AA39FBQ5_MICHY</name>
<reference evidence="3" key="2">
    <citation type="submission" date="2023-03" db="EMBL/GenBank/DDBJ databases">
        <authorList>
            <person name="Inwood S.N."/>
            <person name="Skelly J.G."/>
            <person name="Guhlin J."/>
            <person name="Harrop T.W.R."/>
            <person name="Goldson S.G."/>
            <person name="Dearden P.K."/>
        </authorList>
    </citation>
    <scope>NUCLEOTIDE SEQUENCE</scope>
    <source>
        <strain evidence="3">Lincoln</strain>
        <tissue evidence="3">Whole body</tissue>
    </source>
</reference>
<evidence type="ECO:0000256" key="1">
    <source>
        <dbReference type="SAM" id="MobiDB-lite"/>
    </source>
</evidence>
<evidence type="ECO:0000313" key="4">
    <source>
        <dbReference type="Proteomes" id="UP001168972"/>
    </source>
</evidence>
<feature type="domain" description="R3H" evidence="2">
    <location>
        <begin position="44"/>
        <end position="107"/>
    </location>
</feature>
<dbReference type="InterPro" id="IPR001374">
    <property type="entry name" value="R3H_dom"/>
</dbReference>
<proteinExistence type="predicted"/>
<dbReference type="PROSITE" id="PS51061">
    <property type="entry name" value="R3H"/>
    <property type="match status" value="1"/>
</dbReference>
<protein>
    <recommendedName>
        <fullName evidence="2">R3H domain-containing protein</fullName>
    </recommendedName>
</protein>
<dbReference type="PANTHER" id="PTHR13498">
    <property type="entry name" value="SPERM ASSOCIATED ANTIGEN 7"/>
    <property type="match status" value="1"/>
</dbReference>
<dbReference type="PANTHER" id="PTHR13498:SF3">
    <property type="entry name" value="SPERM-ASSOCIATED ANTIGEN 7"/>
    <property type="match status" value="1"/>
</dbReference>
<accession>A0AA39FBQ5</accession>
<dbReference type="InterPro" id="IPR017330">
    <property type="entry name" value="SPAG7"/>
</dbReference>
<comment type="caution">
    <text evidence="3">The sequence shown here is derived from an EMBL/GenBank/DDBJ whole genome shotgun (WGS) entry which is preliminary data.</text>
</comment>
<sequence>MDLLGSILNSMDKPPSVSDKDKAVLKKQREDHEKRRKIEADMLNQFYKKAEAKVNQFLKDTVKEYKFAPMDHVHRGIIYDVAEAAGVLAHSFGEEGIDRHIILFKKEYAPSEDQLNVLRRGEEWNDDIAKKLQNEREMQAMEKLESYKSRKRKNNFVPNTNYKDKYEHLIGKEAAIEAARKTEATSSYGCVPSENKKDQRSIEQTLADIRAKKKKLEISNENNKRRNSDWA</sequence>
<organism evidence="3 4">
    <name type="scientific">Microctonus hyperodae</name>
    <name type="common">Parasitoid wasp</name>
    <dbReference type="NCBI Taxonomy" id="165561"/>
    <lineage>
        <taxon>Eukaryota</taxon>
        <taxon>Metazoa</taxon>
        <taxon>Ecdysozoa</taxon>
        <taxon>Arthropoda</taxon>
        <taxon>Hexapoda</taxon>
        <taxon>Insecta</taxon>
        <taxon>Pterygota</taxon>
        <taxon>Neoptera</taxon>
        <taxon>Endopterygota</taxon>
        <taxon>Hymenoptera</taxon>
        <taxon>Apocrita</taxon>
        <taxon>Ichneumonoidea</taxon>
        <taxon>Braconidae</taxon>
        <taxon>Euphorinae</taxon>
        <taxon>Microctonus</taxon>
    </lineage>
</organism>
<dbReference type="AlphaFoldDB" id="A0AA39FBQ5"/>
<reference evidence="3" key="1">
    <citation type="journal article" date="2023" name="bioRxiv">
        <title>Scaffold-level genome assemblies of two parasitoid biocontrol wasps reveal the parthenogenesis mechanism and an associated novel virus.</title>
        <authorList>
            <person name="Inwood S."/>
            <person name="Skelly J."/>
            <person name="Guhlin J."/>
            <person name="Harrop T."/>
            <person name="Goldson S."/>
            <person name="Dearden P."/>
        </authorList>
    </citation>
    <scope>NUCLEOTIDE SEQUENCE</scope>
    <source>
        <strain evidence="3">Lincoln</strain>
        <tissue evidence="3">Whole body</tissue>
    </source>
</reference>
<dbReference type="InterPro" id="IPR036867">
    <property type="entry name" value="R3H_dom_sf"/>
</dbReference>
<dbReference type="SUPFAM" id="SSF82708">
    <property type="entry name" value="R3H domain"/>
    <property type="match status" value="1"/>
</dbReference>